<dbReference type="GO" id="GO:0005576">
    <property type="term" value="C:extracellular region"/>
    <property type="evidence" value="ECO:0007669"/>
    <property type="project" value="UniProtKB-SubCell"/>
</dbReference>
<evidence type="ECO:0000256" key="1">
    <source>
        <dbReference type="ARBA" id="ARBA00001910"/>
    </source>
</evidence>
<dbReference type="PROSITE" id="PS51695">
    <property type="entry name" value="SEDOLISIN"/>
    <property type="match status" value="1"/>
</dbReference>
<keyword evidence="7 15" id="KW-0479">Metal-binding</keyword>
<evidence type="ECO:0000313" key="19">
    <source>
        <dbReference type="Proteomes" id="UP000054007"/>
    </source>
</evidence>
<evidence type="ECO:0000313" key="18">
    <source>
        <dbReference type="EMBL" id="KIY73845.1"/>
    </source>
</evidence>
<dbReference type="Proteomes" id="UP000054007">
    <property type="component" value="Unassembled WGS sequence"/>
</dbReference>
<evidence type="ECO:0000256" key="10">
    <source>
        <dbReference type="ARBA" id="ARBA00022825"/>
    </source>
</evidence>
<dbReference type="CDD" id="cd11377">
    <property type="entry name" value="Pro-peptidase_S53"/>
    <property type="match status" value="1"/>
</dbReference>
<dbReference type="PANTHER" id="PTHR14218:SF15">
    <property type="entry name" value="TRIPEPTIDYL-PEPTIDASE 1"/>
    <property type="match status" value="1"/>
</dbReference>
<keyword evidence="6 15" id="KW-0645">Protease</keyword>
<dbReference type="GO" id="GO:0006508">
    <property type="term" value="P:proteolysis"/>
    <property type="evidence" value="ECO:0007669"/>
    <property type="project" value="UniProtKB-KW"/>
</dbReference>
<evidence type="ECO:0000256" key="5">
    <source>
        <dbReference type="ARBA" id="ARBA00022525"/>
    </source>
</evidence>
<evidence type="ECO:0000256" key="8">
    <source>
        <dbReference type="ARBA" id="ARBA00022729"/>
    </source>
</evidence>
<keyword evidence="9 15" id="KW-0378">Hydrolase</keyword>
<keyword evidence="5" id="KW-0964">Secreted</keyword>
<sequence length="577" mass="62609">MLVRIALVLAAIAVSGAHSLDSSTHVIKEAFAAPLGWRIDSLPDPDHVLDLRVGLRQSNWPELERQLSETSDPDHPRYGQHLSKEAIEDLISPTADSLEAVLDWLKDYGVMGDSLSFSPARDWVRVKLPLHVVEEMLGTTYHVWRHDEGRYAIRTTEYSLPKDLHAHVDLVQPTTHFGGISALKSSLFREFTPLEGGAKAEVDSIAADEIDASCNETITVDCLAQLYNFADYTPSFPNNSVAVTGYLEEFPNATDLQIFYADQVPKAAGSSFTFVDIPGNNQTSGEDDQHGVEANLDVQFAFGISYPINASFLYTHGRPPAQLPDGEENFNEPYADFLDYILAQDTIPWVISTSYAEGEQSVPFSYAERVCRGFAQLGARGVTVLFSSGDGGVGGPSEGCTRFRPLFPPSCPYVTAVGGTVNIPEVAVDFSGGGFSDYFARPSWQDDVVPAYIEKVSETYDSYFNKSGRGIPDISAQADNYRVFYQGKAGHVGGTSASAPAVGGILALVNDVRLAKGLPTLGFLNPLLYKQNVGSLFNDITEGNNPACGTDGFNATEGWDPVTGFGTPNFALLRELN</sequence>
<keyword evidence="10 15" id="KW-0720">Serine protease</keyword>
<dbReference type="SUPFAM" id="SSF52743">
    <property type="entry name" value="Subtilisin-like"/>
    <property type="match status" value="1"/>
</dbReference>
<comment type="catalytic activity">
    <reaction evidence="1">
        <text>Release of an N-terminal tripeptide from a polypeptide.</text>
        <dbReference type="EC" id="3.4.14.10"/>
    </reaction>
</comment>
<name>A0A0D7BUC7_9AGAR</name>
<protein>
    <recommendedName>
        <fullName evidence="4">tripeptidyl-peptidase II</fullName>
        <ecNumber evidence="4">3.4.14.10</ecNumber>
    </recommendedName>
</protein>
<keyword evidence="11 15" id="KW-0106">Calcium</keyword>
<evidence type="ECO:0000256" key="3">
    <source>
        <dbReference type="ARBA" id="ARBA00004239"/>
    </source>
</evidence>
<comment type="cofactor">
    <cofactor evidence="15">
        <name>Ca(2+)</name>
        <dbReference type="ChEBI" id="CHEBI:29108"/>
    </cofactor>
    <text evidence="15">Binds 1 Ca(2+) ion per subunit.</text>
</comment>
<keyword evidence="14" id="KW-0325">Glycoprotein</keyword>
<dbReference type="InterPro" id="IPR050819">
    <property type="entry name" value="Tripeptidyl-peptidase_I"/>
</dbReference>
<dbReference type="FunFam" id="3.40.50.200:FF:000015">
    <property type="entry name" value="Tripeptidyl peptidase A"/>
    <property type="match status" value="1"/>
</dbReference>
<dbReference type="AlphaFoldDB" id="A0A0D7BUC7"/>
<dbReference type="GO" id="GO:0008240">
    <property type="term" value="F:tripeptidyl-peptidase activity"/>
    <property type="evidence" value="ECO:0007669"/>
    <property type="project" value="UniProtKB-EC"/>
</dbReference>
<dbReference type="InterPro" id="IPR015366">
    <property type="entry name" value="S53_propep"/>
</dbReference>
<organism evidence="18 19">
    <name type="scientific">Cylindrobasidium torrendii FP15055 ss-10</name>
    <dbReference type="NCBI Taxonomy" id="1314674"/>
    <lineage>
        <taxon>Eukaryota</taxon>
        <taxon>Fungi</taxon>
        <taxon>Dikarya</taxon>
        <taxon>Basidiomycota</taxon>
        <taxon>Agaricomycotina</taxon>
        <taxon>Agaricomycetes</taxon>
        <taxon>Agaricomycetidae</taxon>
        <taxon>Agaricales</taxon>
        <taxon>Marasmiineae</taxon>
        <taxon>Physalacriaceae</taxon>
        <taxon>Cylindrobasidium</taxon>
    </lineage>
</organism>
<feature type="active site" description="Charge relay system" evidence="15">
    <location>
        <position position="297"/>
    </location>
</feature>
<reference evidence="18 19" key="1">
    <citation type="journal article" date="2015" name="Fungal Genet. Biol.">
        <title>Evolution of novel wood decay mechanisms in Agaricales revealed by the genome sequences of Fistulina hepatica and Cylindrobasidium torrendii.</title>
        <authorList>
            <person name="Floudas D."/>
            <person name="Held B.W."/>
            <person name="Riley R."/>
            <person name="Nagy L.G."/>
            <person name="Koehler G."/>
            <person name="Ransdell A.S."/>
            <person name="Younus H."/>
            <person name="Chow J."/>
            <person name="Chiniquy J."/>
            <person name="Lipzen A."/>
            <person name="Tritt A."/>
            <person name="Sun H."/>
            <person name="Haridas S."/>
            <person name="LaButti K."/>
            <person name="Ohm R.A."/>
            <person name="Kues U."/>
            <person name="Blanchette R.A."/>
            <person name="Grigoriev I.V."/>
            <person name="Minto R.E."/>
            <person name="Hibbett D.S."/>
        </authorList>
    </citation>
    <scope>NUCLEOTIDE SEQUENCE [LARGE SCALE GENOMIC DNA]</scope>
    <source>
        <strain evidence="18 19">FP15055 ss-10</strain>
    </source>
</reference>
<evidence type="ECO:0000256" key="12">
    <source>
        <dbReference type="ARBA" id="ARBA00023026"/>
    </source>
</evidence>
<proteinExistence type="predicted"/>
<evidence type="ECO:0000256" key="14">
    <source>
        <dbReference type="ARBA" id="ARBA00023180"/>
    </source>
</evidence>
<evidence type="ECO:0000256" key="2">
    <source>
        <dbReference type="ARBA" id="ARBA00002451"/>
    </source>
</evidence>
<keyword evidence="8 16" id="KW-0732">Signal</keyword>
<dbReference type="InterPro" id="IPR030400">
    <property type="entry name" value="Sedolisin_dom"/>
</dbReference>
<feature type="active site" description="Charge relay system" evidence="15">
    <location>
        <position position="496"/>
    </location>
</feature>
<feature type="domain" description="Peptidase S53" evidence="17">
    <location>
        <begin position="217"/>
        <end position="577"/>
    </location>
</feature>
<dbReference type="EMBL" id="KN880433">
    <property type="protein sequence ID" value="KIY73845.1"/>
    <property type="molecule type" value="Genomic_DNA"/>
</dbReference>
<evidence type="ECO:0000256" key="4">
    <source>
        <dbReference type="ARBA" id="ARBA00012462"/>
    </source>
</evidence>
<evidence type="ECO:0000256" key="13">
    <source>
        <dbReference type="ARBA" id="ARBA00023145"/>
    </source>
</evidence>
<evidence type="ECO:0000256" key="16">
    <source>
        <dbReference type="SAM" id="SignalP"/>
    </source>
</evidence>
<evidence type="ECO:0000256" key="15">
    <source>
        <dbReference type="PROSITE-ProRule" id="PRU01032"/>
    </source>
</evidence>
<gene>
    <name evidence="18" type="ORF">CYLTODRAFT_364750</name>
</gene>
<feature type="active site" description="Charge relay system" evidence="15">
    <location>
        <position position="293"/>
    </location>
</feature>
<keyword evidence="19" id="KW-1185">Reference proteome</keyword>
<evidence type="ECO:0000259" key="17">
    <source>
        <dbReference type="PROSITE" id="PS51695"/>
    </source>
</evidence>
<dbReference type="GO" id="GO:0046872">
    <property type="term" value="F:metal ion binding"/>
    <property type="evidence" value="ECO:0007669"/>
    <property type="project" value="UniProtKB-UniRule"/>
</dbReference>
<dbReference type="Gene3D" id="3.40.50.200">
    <property type="entry name" value="Peptidase S8/S53 domain"/>
    <property type="match status" value="1"/>
</dbReference>
<dbReference type="STRING" id="1314674.A0A0D7BUC7"/>
<feature type="chain" id="PRO_5002317679" description="tripeptidyl-peptidase II" evidence="16">
    <location>
        <begin position="18"/>
        <end position="577"/>
    </location>
</feature>
<keyword evidence="13" id="KW-0865">Zymogen</keyword>
<dbReference type="GO" id="GO:0004252">
    <property type="term" value="F:serine-type endopeptidase activity"/>
    <property type="evidence" value="ECO:0007669"/>
    <property type="project" value="UniProtKB-UniRule"/>
</dbReference>
<feature type="binding site" evidence="15">
    <location>
        <position position="560"/>
    </location>
    <ligand>
        <name>Ca(2+)</name>
        <dbReference type="ChEBI" id="CHEBI:29108"/>
    </ligand>
</feature>
<dbReference type="PANTHER" id="PTHR14218">
    <property type="entry name" value="PROTEASE S8 TRIPEPTIDYL PEPTIDASE I CLN2"/>
    <property type="match status" value="1"/>
</dbReference>
<dbReference type="InterPro" id="IPR036852">
    <property type="entry name" value="Peptidase_S8/S53_dom_sf"/>
</dbReference>
<dbReference type="Pfam" id="PF09286">
    <property type="entry name" value="Pro-kuma_activ"/>
    <property type="match status" value="1"/>
</dbReference>
<feature type="signal peptide" evidence="16">
    <location>
        <begin position="1"/>
        <end position="17"/>
    </location>
</feature>
<dbReference type="InterPro" id="IPR000209">
    <property type="entry name" value="Peptidase_S8/S53_dom"/>
</dbReference>
<feature type="binding site" evidence="15">
    <location>
        <position position="540"/>
    </location>
    <ligand>
        <name>Ca(2+)</name>
        <dbReference type="ChEBI" id="CHEBI:29108"/>
    </ligand>
</feature>
<dbReference type="EC" id="3.4.14.10" evidence="4"/>
<feature type="binding site" evidence="15">
    <location>
        <position position="558"/>
    </location>
    <ligand>
        <name>Ca(2+)</name>
        <dbReference type="ChEBI" id="CHEBI:29108"/>
    </ligand>
</feature>
<feature type="binding site" evidence="15">
    <location>
        <position position="539"/>
    </location>
    <ligand>
        <name>Ca(2+)</name>
        <dbReference type="ChEBI" id="CHEBI:29108"/>
    </ligand>
</feature>
<keyword evidence="12" id="KW-0843">Virulence</keyword>
<dbReference type="CDD" id="cd04056">
    <property type="entry name" value="Peptidases_S53"/>
    <property type="match status" value="1"/>
</dbReference>
<accession>A0A0D7BUC7</accession>
<dbReference type="OrthoDB" id="409122at2759"/>
<dbReference type="SMART" id="SM00944">
    <property type="entry name" value="Pro-kuma_activ"/>
    <property type="match status" value="1"/>
</dbReference>
<comment type="subcellular location">
    <subcellularLocation>
        <location evidence="3">Secreted</location>
        <location evidence="3">Extracellular space</location>
    </subcellularLocation>
</comment>
<comment type="function">
    <text evidence="2">Secreted tripeptidyl-peptidase which degrades proteins at acidic pHs and is involved in virulence.</text>
</comment>
<evidence type="ECO:0000256" key="7">
    <source>
        <dbReference type="ARBA" id="ARBA00022723"/>
    </source>
</evidence>
<dbReference type="Pfam" id="PF00082">
    <property type="entry name" value="Peptidase_S8"/>
    <property type="match status" value="1"/>
</dbReference>
<evidence type="ECO:0000256" key="9">
    <source>
        <dbReference type="ARBA" id="ARBA00022801"/>
    </source>
</evidence>
<dbReference type="SUPFAM" id="SSF54897">
    <property type="entry name" value="Protease propeptides/inhibitors"/>
    <property type="match status" value="1"/>
</dbReference>
<evidence type="ECO:0000256" key="11">
    <source>
        <dbReference type="ARBA" id="ARBA00022837"/>
    </source>
</evidence>
<evidence type="ECO:0000256" key="6">
    <source>
        <dbReference type="ARBA" id="ARBA00022670"/>
    </source>
</evidence>